<evidence type="ECO:0000256" key="1">
    <source>
        <dbReference type="SAM" id="MobiDB-lite"/>
    </source>
</evidence>
<dbReference type="RefSeq" id="WP_343052130.1">
    <property type="nucleotide sequence ID" value="NZ_JACCBG010000001.1"/>
</dbReference>
<dbReference type="Pfam" id="PF12146">
    <property type="entry name" value="Hydrolase_4"/>
    <property type="match status" value="1"/>
</dbReference>
<proteinExistence type="predicted"/>
<dbReference type="AlphaFoldDB" id="A0A7Y9JB31"/>
<dbReference type="Gene3D" id="3.40.50.1820">
    <property type="entry name" value="alpha/beta hydrolase"/>
    <property type="match status" value="1"/>
</dbReference>
<feature type="region of interest" description="Disordered" evidence="1">
    <location>
        <begin position="1"/>
        <end position="35"/>
    </location>
</feature>
<dbReference type="SUPFAM" id="SSF53474">
    <property type="entry name" value="alpha/beta-Hydrolases"/>
    <property type="match status" value="1"/>
</dbReference>
<feature type="domain" description="Serine aminopeptidase S33" evidence="2">
    <location>
        <begin position="32"/>
        <end position="158"/>
    </location>
</feature>
<protein>
    <submittedName>
        <fullName evidence="3">Putative esterase</fullName>
    </submittedName>
</protein>
<reference evidence="3 4" key="1">
    <citation type="submission" date="2020-07" db="EMBL/GenBank/DDBJ databases">
        <title>Sequencing the genomes of 1000 actinobacteria strains.</title>
        <authorList>
            <person name="Klenk H.-P."/>
        </authorList>
    </citation>
    <scope>NUCLEOTIDE SEQUENCE [LARGE SCALE GENOMIC DNA]</scope>
    <source>
        <strain evidence="3 4">DSM 21350</strain>
    </source>
</reference>
<dbReference type="InterPro" id="IPR029058">
    <property type="entry name" value="AB_hydrolase_fold"/>
</dbReference>
<dbReference type="EMBL" id="JACCBG010000001">
    <property type="protein sequence ID" value="NYD42535.1"/>
    <property type="molecule type" value="Genomic_DNA"/>
</dbReference>
<sequence>MAPPETPPPAQAPHALPPHALTRHEPAGPAGPPSAVVLLLHGGKERSTRPVDGRSASWRRAAALQRAVDPRLHAAGAATWLLRYSQRGWNGGASPVADARAALAEVRRVHGPVPVVLLGHSMGARTAVHVADDPSVVGVVGLAPWFPRDEPVAALAGKLLLAAHGRHDRITSYRATERFVDRARGVARRAELRDMGRVGHYLLTRVAAWNDVAASGVLDQLTAGGPDHR</sequence>
<evidence type="ECO:0000313" key="3">
    <source>
        <dbReference type="EMBL" id="NYD42535.1"/>
    </source>
</evidence>
<dbReference type="Proteomes" id="UP000535511">
    <property type="component" value="Unassembled WGS sequence"/>
</dbReference>
<comment type="caution">
    <text evidence="3">The sequence shown here is derived from an EMBL/GenBank/DDBJ whole genome shotgun (WGS) entry which is preliminary data.</text>
</comment>
<dbReference type="InterPro" id="IPR022742">
    <property type="entry name" value="Hydrolase_4"/>
</dbReference>
<name>A0A7Y9JB31_9ACTN</name>
<gene>
    <name evidence="3" type="ORF">BJZ21_002618</name>
</gene>
<evidence type="ECO:0000313" key="4">
    <source>
        <dbReference type="Proteomes" id="UP000535511"/>
    </source>
</evidence>
<evidence type="ECO:0000259" key="2">
    <source>
        <dbReference type="Pfam" id="PF12146"/>
    </source>
</evidence>
<feature type="compositionally biased region" description="Pro residues" evidence="1">
    <location>
        <begin position="1"/>
        <end position="11"/>
    </location>
</feature>
<keyword evidence="4" id="KW-1185">Reference proteome</keyword>
<accession>A0A7Y9JB31</accession>
<organism evidence="3 4">
    <name type="scientific">Nocardioides panaciterrulae</name>
    <dbReference type="NCBI Taxonomy" id="661492"/>
    <lineage>
        <taxon>Bacteria</taxon>
        <taxon>Bacillati</taxon>
        <taxon>Actinomycetota</taxon>
        <taxon>Actinomycetes</taxon>
        <taxon>Propionibacteriales</taxon>
        <taxon>Nocardioidaceae</taxon>
        <taxon>Nocardioides</taxon>
    </lineage>
</organism>